<evidence type="ECO:0000259" key="2">
    <source>
        <dbReference type="Pfam" id="PF11268"/>
    </source>
</evidence>
<gene>
    <name evidence="3" type="ORF">HNR13_002082</name>
</gene>
<evidence type="ECO:0000256" key="1">
    <source>
        <dbReference type="SAM" id="MobiDB-lite"/>
    </source>
</evidence>
<proteinExistence type="predicted"/>
<dbReference type="Pfam" id="PF11268">
    <property type="entry name" value="DUF3071"/>
    <property type="match status" value="1"/>
</dbReference>
<dbReference type="AlphaFoldDB" id="A0A853CZ64"/>
<dbReference type="RefSeq" id="WP_179605680.1">
    <property type="nucleotide sequence ID" value="NZ_BAABEH010000001.1"/>
</dbReference>
<comment type="caution">
    <text evidence="3">The sequence shown here is derived from an EMBL/GenBank/DDBJ whole genome shotgun (WGS) entry which is preliminary data.</text>
</comment>
<feature type="region of interest" description="Disordered" evidence="1">
    <location>
        <begin position="279"/>
        <end position="316"/>
    </location>
</feature>
<protein>
    <recommendedName>
        <fullName evidence="2">DUF3071 domain-containing protein</fullName>
    </recommendedName>
</protein>
<dbReference type="EMBL" id="JACCFL010000001">
    <property type="protein sequence ID" value="NYJ23795.1"/>
    <property type="molecule type" value="Genomic_DNA"/>
</dbReference>
<accession>A0A853CZ64</accession>
<evidence type="ECO:0000313" key="3">
    <source>
        <dbReference type="EMBL" id="NYJ23795.1"/>
    </source>
</evidence>
<dbReference type="NCBIfam" id="NF040712">
    <property type="entry name" value="SepH"/>
    <property type="match status" value="1"/>
</dbReference>
<reference evidence="3 4" key="1">
    <citation type="submission" date="2020-07" db="EMBL/GenBank/DDBJ databases">
        <title>Sequencing the genomes of 1000 actinobacteria strains.</title>
        <authorList>
            <person name="Klenk H.-P."/>
        </authorList>
    </citation>
    <scope>NUCLEOTIDE SEQUENCE [LARGE SCALE GENOMIC DNA]</scope>
    <source>
        <strain evidence="3 4">DSM 15165</strain>
    </source>
</reference>
<organism evidence="3 4">
    <name type="scientific">Leifsonia shinshuensis</name>
    <dbReference type="NCBI Taxonomy" id="150026"/>
    <lineage>
        <taxon>Bacteria</taxon>
        <taxon>Bacillati</taxon>
        <taxon>Actinomycetota</taxon>
        <taxon>Actinomycetes</taxon>
        <taxon>Micrococcales</taxon>
        <taxon>Microbacteriaceae</taxon>
        <taxon>Leifsonia</taxon>
    </lineage>
</organism>
<feature type="region of interest" description="Disordered" evidence="1">
    <location>
        <begin position="329"/>
        <end position="399"/>
    </location>
</feature>
<feature type="domain" description="DUF3071" evidence="2">
    <location>
        <begin position="1"/>
        <end position="164"/>
    </location>
</feature>
<evidence type="ECO:0000313" key="4">
    <source>
        <dbReference type="Proteomes" id="UP000578352"/>
    </source>
</evidence>
<feature type="region of interest" description="Disordered" evidence="1">
    <location>
        <begin position="222"/>
        <end position="245"/>
    </location>
</feature>
<sequence>MQDLKVIGVENGAIVAVGDDGERFRIAVDDTLQSKIRQVRQQVSAEAPKLSPREIQAHIRSGMSADDVAAVTGAPLDYVQRFEGPIVAEREHVVASALSVPVRTAAEVDPLGEPDTFGSVIRDRLASLGVSGERWASWKDVETGWIVKLEFTADEIDHDARWSYDLRKHALAPLNSEATTLSQAGELRGGALIPRLRAVLPHEGEPDSSRFDSGAFTFPAPGVDLLGPEVTQPLEPLEPHAPGRASNSIAVSAIKRADETPRDLHQTADLLEALRRRRGEREAAGYDEPAPRNDRADRSGRHEQVEQPTLLDPITPFRVVEETITVIEEFGPPPAGPSAGRPEESAQTPTTAPTPPPAPSQLSSTSEQTPVSGGRRKGRAAMPSWDEIVFGARTDDDLA</sequence>
<dbReference type="Proteomes" id="UP000578352">
    <property type="component" value="Unassembled WGS sequence"/>
</dbReference>
<dbReference type="InterPro" id="IPR021421">
    <property type="entry name" value="DUF3071"/>
</dbReference>
<dbReference type="InterPro" id="IPR047682">
    <property type="entry name" value="SepH-like"/>
</dbReference>
<feature type="compositionally biased region" description="Low complexity" evidence="1">
    <location>
        <begin position="337"/>
        <end position="351"/>
    </location>
</feature>
<feature type="compositionally biased region" description="Basic and acidic residues" evidence="1">
    <location>
        <begin position="279"/>
        <end position="305"/>
    </location>
</feature>
<name>A0A853CZ64_9MICO</name>